<comment type="caution">
    <text evidence="1">The sequence shown here is derived from an EMBL/GenBank/DDBJ whole genome shotgun (WGS) entry which is preliminary data.</text>
</comment>
<protein>
    <submittedName>
        <fullName evidence="1">Uncharacterized protein</fullName>
    </submittedName>
</protein>
<reference evidence="1" key="1">
    <citation type="journal article" date="2019" name="Sci. Rep.">
        <title>Draft genome of Tanacetum cinerariifolium, the natural source of mosquito coil.</title>
        <authorList>
            <person name="Yamashiro T."/>
            <person name="Shiraishi A."/>
            <person name="Satake H."/>
            <person name="Nakayama K."/>
        </authorList>
    </citation>
    <scope>NUCLEOTIDE SEQUENCE</scope>
</reference>
<sequence length="48" mass="4930">AAAAVVVISTTPVRSVTIVILTVTPVTTLLGGRLLPITTPLPEMIYVA</sequence>
<dbReference type="AlphaFoldDB" id="A0A699WCC3"/>
<accession>A0A699WCC3</accession>
<evidence type="ECO:0000313" key="1">
    <source>
        <dbReference type="EMBL" id="GFD43426.1"/>
    </source>
</evidence>
<dbReference type="EMBL" id="BKCJ011597034">
    <property type="protein sequence ID" value="GFD43426.1"/>
    <property type="molecule type" value="Genomic_DNA"/>
</dbReference>
<name>A0A699WCC3_TANCI</name>
<organism evidence="1">
    <name type="scientific">Tanacetum cinerariifolium</name>
    <name type="common">Dalmatian daisy</name>
    <name type="synonym">Chrysanthemum cinerariifolium</name>
    <dbReference type="NCBI Taxonomy" id="118510"/>
    <lineage>
        <taxon>Eukaryota</taxon>
        <taxon>Viridiplantae</taxon>
        <taxon>Streptophyta</taxon>
        <taxon>Embryophyta</taxon>
        <taxon>Tracheophyta</taxon>
        <taxon>Spermatophyta</taxon>
        <taxon>Magnoliopsida</taxon>
        <taxon>eudicotyledons</taxon>
        <taxon>Gunneridae</taxon>
        <taxon>Pentapetalae</taxon>
        <taxon>asterids</taxon>
        <taxon>campanulids</taxon>
        <taxon>Asterales</taxon>
        <taxon>Asteraceae</taxon>
        <taxon>Asteroideae</taxon>
        <taxon>Anthemideae</taxon>
        <taxon>Anthemidinae</taxon>
        <taxon>Tanacetum</taxon>
    </lineage>
</organism>
<gene>
    <name evidence="1" type="ORF">Tci_915395</name>
</gene>
<feature type="non-terminal residue" evidence="1">
    <location>
        <position position="1"/>
    </location>
</feature>
<proteinExistence type="predicted"/>